<gene>
    <name evidence="2" type="ORF">LECACI_7A001646</name>
</gene>
<sequence>MKASTIFPVILLSLSPLPLAIAEPDNDYQNSLACAKRNPSINAAISAFCDKKDASGNLSNDLFVPSPYASDGKVSGGVKVSIGGSCSPKQYVPLQYCGLQFHEICKDGQSHRRFGRGGCQVWKIESGAEAIAAVLEGE</sequence>
<accession>A0AAI8YTE8</accession>
<proteinExistence type="predicted"/>
<feature type="chain" id="PRO_5042488933" evidence="1">
    <location>
        <begin position="23"/>
        <end position="138"/>
    </location>
</feature>
<dbReference type="EMBL" id="CAVMBE010000006">
    <property type="protein sequence ID" value="CAK3850138.1"/>
    <property type="molecule type" value="Genomic_DNA"/>
</dbReference>
<feature type="signal peptide" evidence="1">
    <location>
        <begin position="1"/>
        <end position="22"/>
    </location>
</feature>
<organism evidence="2 3">
    <name type="scientific">Lecanosticta acicola</name>
    <dbReference type="NCBI Taxonomy" id="111012"/>
    <lineage>
        <taxon>Eukaryota</taxon>
        <taxon>Fungi</taxon>
        <taxon>Dikarya</taxon>
        <taxon>Ascomycota</taxon>
        <taxon>Pezizomycotina</taxon>
        <taxon>Dothideomycetes</taxon>
        <taxon>Dothideomycetidae</taxon>
        <taxon>Mycosphaerellales</taxon>
        <taxon>Mycosphaerellaceae</taxon>
        <taxon>Lecanosticta</taxon>
    </lineage>
</organism>
<dbReference type="Proteomes" id="UP001296104">
    <property type="component" value="Unassembled WGS sequence"/>
</dbReference>
<dbReference type="AlphaFoldDB" id="A0AAI8YTE8"/>
<comment type="caution">
    <text evidence="2">The sequence shown here is derived from an EMBL/GenBank/DDBJ whole genome shotgun (WGS) entry which is preliminary data.</text>
</comment>
<name>A0AAI8YTE8_9PEZI</name>
<keyword evidence="1" id="KW-0732">Signal</keyword>
<evidence type="ECO:0000313" key="3">
    <source>
        <dbReference type="Proteomes" id="UP001296104"/>
    </source>
</evidence>
<keyword evidence="3" id="KW-1185">Reference proteome</keyword>
<reference evidence="2" key="1">
    <citation type="submission" date="2023-11" db="EMBL/GenBank/DDBJ databases">
        <authorList>
            <person name="Alioto T."/>
            <person name="Alioto T."/>
            <person name="Gomez Garrido J."/>
        </authorList>
    </citation>
    <scope>NUCLEOTIDE SEQUENCE</scope>
</reference>
<protein>
    <submittedName>
        <fullName evidence="2">Uncharacterized protein</fullName>
    </submittedName>
</protein>
<evidence type="ECO:0000256" key="1">
    <source>
        <dbReference type="SAM" id="SignalP"/>
    </source>
</evidence>
<evidence type="ECO:0000313" key="2">
    <source>
        <dbReference type="EMBL" id="CAK3850138.1"/>
    </source>
</evidence>